<dbReference type="PANTHER" id="PTHR16484">
    <property type="entry name" value="PARTITIONING DEFECTIVE 3 RELATED"/>
    <property type="match status" value="1"/>
</dbReference>
<dbReference type="EMBL" id="NIVC01000432">
    <property type="protein sequence ID" value="PAA83152.1"/>
    <property type="molecule type" value="Genomic_DNA"/>
</dbReference>
<evidence type="ECO:0000313" key="8">
    <source>
        <dbReference type="Proteomes" id="UP000215902"/>
    </source>
</evidence>
<dbReference type="InterPro" id="IPR052213">
    <property type="entry name" value="PAR3"/>
</dbReference>
<dbReference type="Gene3D" id="3.10.20.90">
    <property type="entry name" value="Phosphatidylinositol 3-kinase Catalytic Subunit, Chain A, domain 1"/>
    <property type="match status" value="1"/>
</dbReference>
<feature type="compositionally biased region" description="Low complexity" evidence="5">
    <location>
        <begin position="409"/>
        <end position="425"/>
    </location>
</feature>
<organism evidence="7 8">
    <name type="scientific">Macrostomum lignano</name>
    <dbReference type="NCBI Taxonomy" id="282301"/>
    <lineage>
        <taxon>Eukaryota</taxon>
        <taxon>Metazoa</taxon>
        <taxon>Spiralia</taxon>
        <taxon>Lophotrochozoa</taxon>
        <taxon>Platyhelminthes</taxon>
        <taxon>Rhabditophora</taxon>
        <taxon>Macrostomorpha</taxon>
        <taxon>Macrostomida</taxon>
        <taxon>Macrostomidae</taxon>
        <taxon>Macrostomum</taxon>
    </lineage>
</organism>
<feature type="compositionally biased region" description="Gly residues" evidence="5">
    <location>
        <begin position="871"/>
        <end position="886"/>
    </location>
</feature>
<reference evidence="7 8" key="1">
    <citation type="submission" date="2017-06" db="EMBL/GenBank/DDBJ databases">
        <title>A platform for efficient transgenesis in Macrostomum lignano, a flatworm model organism for stem cell research.</title>
        <authorList>
            <person name="Berezikov E."/>
        </authorList>
    </citation>
    <scope>NUCLEOTIDE SEQUENCE [LARGE SCALE GENOMIC DNA]</scope>
    <source>
        <strain evidence="7">DV1</strain>
        <tissue evidence="7">Whole organism</tissue>
    </source>
</reference>
<feature type="compositionally biased region" description="Low complexity" evidence="5">
    <location>
        <begin position="780"/>
        <end position="798"/>
    </location>
</feature>
<dbReference type="GO" id="GO:0016324">
    <property type="term" value="C:apical plasma membrane"/>
    <property type="evidence" value="ECO:0007669"/>
    <property type="project" value="TreeGrafter"/>
</dbReference>
<evidence type="ECO:0000313" key="7">
    <source>
        <dbReference type="EMBL" id="PAA83152.1"/>
    </source>
</evidence>
<feature type="region of interest" description="Disordered" evidence="5">
    <location>
        <begin position="541"/>
        <end position="560"/>
    </location>
</feature>
<feature type="compositionally biased region" description="Low complexity" evidence="5">
    <location>
        <begin position="893"/>
        <end position="905"/>
    </location>
</feature>
<dbReference type="Gene3D" id="2.30.42.10">
    <property type="match status" value="2"/>
</dbReference>
<proteinExistence type="inferred from homology"/>
<feature type="compositionally biased region" description="Low complexity" evidence="5">
    <location>
        <begin position="855"/>
        <end position="870"/>
    </location>
</feature>
<feature type="region of interest" description="Disordered" evidence="5">
    <location>
        <begin position="855"/>
        <end position="905"/>
    </location>
</feature>
<comment type="caution">
    <text evidence="7">The sequence shown here is derived from an EMBL/GenBank/DDBJ whole genome shotgun (WGS) entry which is preliminary data.</text>
</comment>
<dbReference type="SUPFAM" id="SSF50156">
    <property type="entry name" value="PDZ domain-like"/>
    <property type="match status" value="2"/>
</dbReference>
<dbReference type="OrthoDB" id="6266160at2759"/>
<keyword evidence="8" id="KW-1185">Reference proteome</keyword>
<evidence type="ECO:0000259" key="6">
    <source>
        <dbReference type="PROSITE" id="PS50106"/>
    </source>
</evidence>
<feature type="region of interest" description="Disordered" evidence="5">
    <location>
        <begin position="402"/>
        <end position="426"/>
    </location>
</feature>
<dbReference type="GO" id="GO:0007155">
    <property type="term" value="P:cell adhesion"/>
    <property type="evidence" value="ECO:0007669"/>
    <property type="project" value="TreeGrafter"/>
</dbReference>
<dbReference type="GO" id="GO:0045197">
    <property type="term" value="P:establishment or maintenance of epithelial cell apical/basal polarity"/>
    <property type="evidence" value="ECO:0007669"/>
    <property type="project" value="TreeGrafter"/>
</dbReference>
<dbReference type="PROSITE" id="PS50106">
    <property type="entry name" value="PDZ"/>
    <property type="match status" value="2"/>
</dbReference>
<keyword evidence="4" id="KW-0131">Cell cycle</keyword>
<feature type="region of interest" description="Disordered" evidence="5">
    <location>
        <begin position="184"/>
        <end position="245"/>
    </location>
</feature>
<accession>A0A267GD21</accession>
<dbReference type="STRING" id="282301.A0A267GD21"/>
<dbReference type="GO" id="GO:0008104">
    <property type="term" value="P:intracellular protein localization"/>
    <property type="evidence" value="ECO:0007669"/>
    <property type="project" value="TreeGrafter"/>
</dbReference>
<dbReference type="GO" id="GO:0043296">
    <property type="term" value="C:apical junction complex"/>
    <property type="evidence" value="ECO:0007669"/>
    <property type="project" value="TreeGrafter"/>
</dbReference>
<dbReference type="Proteomes" id="UP000215902">
    <property type="component" value="Unassembled WGS sequence"/>
</dbReference>
<dbReference type="SMART" id="SM00228">
    <property type="entry name" value="PDZ"/>
    <property type="match status" value="2"/>
</dbReference>
<evidence type="ECO:0000256" key="3">
    <source>
        <dbReference type="ARBA" id="ARBA00022737"/>
    </source>
</evidence>
<dbReference type="PANTHER" id="PTHR16484:SF17">
    <property type="entry name" value="BAZOOKA, ISOFORM B"/>
    <property type="match status" value="1"/>
</dbReference>
<dbReference type="AlphaFoldDB" id="A0A267GD21"/>
<feature type="compositionally biased region" description="Gly residues" evidence="5">
    <location>
        <begin position="157"/>
        <end position="167"/>
    </location>
</feature>
<dbReference type="InterPro" id="IPR021922">
    <property type="entry name" value="Par3/HAL_N"/>
</dbReference>
<feature type="region of interest" description="Disordered" evidence="5">
    <location>
        <begin position="922"/>
        <end position="981"/>
    </location>
</feature>
<protein>
    <recommendedName>
        <fullName evidence="6">PDZ domain-containing protein</fullName>
    </recommendedName>
</protein>
<dbReference type="Pfam" id="PF00595">
    <property type="entry name" value="PDZ"/>
    <property type="match status" value="2"/>
</dbReference>
<dbReference type="GO" id="GO:0005938">
    <property type="term" value="C:cell cortex"/>
    <property type="evidence" value="ECO:0007669"/>
    <property type="project" value="TreeGrafter"/>
</dbReference>
<feature type="compositionally biased region" description="Low complexity" evidence="5">
    <location>
        <begin position="922"/>
        <end position="949"/>
    </location>
</feature>
<comment type="similarity">
    <text evidence="1">Belongs to the PAR3 family.</text>
</comment>
<evidence type="ECO:0000256" key="1">
    <source>
        <dbReference type="ARBA" id="ARBA00005358"/>
    </source>
</evidence>
<feature type="region of interest" description="Disordered" evidence="5">
    <location>
        <begin position="136"/>
        <end position="170"/>
    </location>
</feature>
<name>A0A267GD21_9PLAT</name>
<dbReference type="GO" id="GO:0000226">
    <property type="term" value="P:microtubule cytoskeleton organization"/>
    <property type="evidence" value="ECO:0007669"/>
    <property type="project" value="TreeGrafter"/>
</dbReference>
<feature type="region of interest" description="Disordered" evidence="5">
    <location>
        <begin position="719"/>
        <end position="742"/>
    </location>
</feature>
<feature type="region of interest" description="Disordered" evidence="5">
    <location>
        <begin position="765"/>
        <end position="833"/>
    </location>
</feature>
<feature type="region of interest" description="Disordered" evidence="5">
    <location>
        <begin position="259"/>
        <end position="287"/>
    </location>
</feature>
<feature type="compositionally biased region" description="Pro residues" evidence="5">
    <location>
        <begin position="954"/>
        <end position="970"/>
    </location>
</feature>
<evidence type="ECO:0000256" key="2">
    <source>
        <dbReference type="ARBA" id="ARBA00022618"/>
    </source>
</evidence>
<evidence type="ECO:0000256" key="4">
    <source>
        <dbReference type="ARBA" id="ARBA00023306"/>
    </source>
</evidence>
<feature type="domain" description="PDZ" evidence="6">
    <location>
        <begin position="299"/>
        <end position="402"/>
    </location>
</feature>
<keyword evidence="3" id="KW-0677">Repeat</keyword>
<feature type="compositionally biased region" description="Pro residues" evidence="5">
    <location>
        <begin position="224"/>
        <end position="236"/>
    </location>
</feature>
<feature type="compositionally biased region" description="Pro residues" evidence="5">
    <location>
        <begin position="263"/>
        <end position="280"/>
    </location>
</feature>
<dbReference type="InterPro" id="IPR001478">
    <property type="entry name" value="PDZ"/>
</dbReference>
<gene>
    <name evidence="7" type="ORF">BOX15_Mlig011301g3</name>
</gene>
<dbReference type="GO" id="GO:0051660">
    <property type="term" value="P:establishment of centrosome localization"/>
    <property type="evidence" value="ECO:0007669"/>
    <property type="project" value="TreeGrafter"/>
</dbReference>
<dbReference type="GO" id="GO:0030010">
    <property type="term" value="P:establishment of cell polarity"/>
    <property type="evidence" value="ECO:0007669"/>
    <property type="project" value="TreeGrafter"/>
</dbReference>
<dbReference type="GO" id="GO:0051301">
    <property type="term" value="P:cell division"/>
    <property type="evidence" value="ECO:0007669"/>
    <property type="project" value="UniProtKB-KW"/>
</dbReference>
<keyword evidence="2" id="KW-0132">Cell division</keyword>
<dbReference type="InterPro" id="IPR036034">
    <property type="entry name" value="PDZ_sf"/>
</dbReference>
<sequence>MKVTVSFGDTKLVVPCGSGDLTIRSLVDKAARRYLTAAVTSSPASSSPASSSPSFTVSRVVLARDGGILDWGDRVADVLDDRELLIAHTCPPLPPTCGGLGSGGGGGGSSSGGAAAYDSDCCCTEDLPPPPPAFMMAMPADSDERQKQPLPAKPLVNGGGGVSGGSGLPRHRMENAAELLHRHRRLPSPPPSPLASPPPPPPPPPVNTLDGVARAILQDRRQSPPLPPPPSPPPPLPRRRLSSSENNEYSLDCLNGAAAAAVPSPPLPPPPPPPQAPPPTTTVAGPNSLNVRTLGQVFSVDLLKSPDGLGFSVAARDHALMSAAAASAAEPTDLPDAANVESPIFVKTILGRGSAVRDGRLRTGDRLLEVDGFRLCGRTQTDVVSLLRSIPVGATVRLLVSRQGEPPSQKQQQQKQQQQQQQQQQLYWQPYGHDASNQTSGSEGPQQLVYAMDIVLGQQATAAGAGAGAGLGVSVKCRPVSGAETGVFIKTVIQGGAADLDGRLREGDQLLSVNGTSLSGLGSPAAMSVLRRAVHAAAASSSSVSASNNASTSGSSSASASSSGRVRLLVARRCQGRIVRPWTAAASSAASAAGAAAVAAAPPAYTLAVGSVGSSGSVTVSADVHETPPTPPPPQLQPLPSSVYADIGATFGAPPQPAQKQKLFDRFSSPSFAASASGVAHRVLGRGVGAGGLSSASRFQSASVDNLLSERITALDSEFGPSPFIRDSLGRRSMSEKKTGACGGFVDPRQLTFYQELQLKKSMNDLSGRAPSSGHTPVIRQTRTTDQQQQQQSNTLRRAVSTDSVPLLPPRRRPQSVASRSQASSPASSVVGGAPADAYETATLPAGSSAVANAAAVTSSNSPTTPRTTGTGSGGNGGRGGGGGHWWRGRLPQQQQASASGDQAKSRGFLRGLFRLARPLRPASTAGATSSASAKPQAAPAATVSASAQTEDPAPLPPNSAQPPPPPLPEPLLGGCQAASGSSNEGLYATVLRNRRLHRLADGDPLTH</sequence>
<dbReference type="GO" id="GO:0005912">
    <property type="term" value="C:adherens junction"/>
    <property type="evidence" value="ECO:0007669"/>
    <property type="project" value="TreeGrafter"/>
</dbReference>
<dbReference type="GO" id="GO:0035091">
    <property type="term" value="F:phosphatidylinositol binding"/>
    <property type="evidence" value="ECO:0007669"/>
    <property type="project" value="TreeGrafter"/>
</dbReference>
<dbReference type="Pfam" id="PF12053">
    <property type="entry name" value="Par3_HAL_N_term"/>
    <property type="match status" value="1"/>
</dbReference>
<feature type="domain" description="PDZ" evidence="6">
    <location>
        <begin position="453"/>
        <end position="533"/>
    </location>
</feature>
<feature type="compositionally biased region" description="Pro residues" evidence="5">
    <location>
        <begin position="187"/>
        <end position="206"/>
    </location>
</feature>
<feature type="compositionally biased region" description="Low complexity" evidence="5">
    <location>
        <begin position="815"/>
        <end position="833"/>
    </location>
</feature>
<feature type="compositionally biased region" description="Basic and acidic residues" evidence="5">
    <location>
        <begin position="728"/>
        <end position="739"/>
    </location>
</feature>
<evidence type="ECO:0000256" key="5">
    <source>
        <dbReference type="SAM" id="MobiDB-lite"/>
    </source>
</evidence>